<sequence>MIERVDKNNLEEYESFIKTHPKGLFMHSSKWGKVKSAWKWEAILDRADDGHVRGSAAVLIREMPVVHASLLYCCRGFVCDPDDTATFDRLFDGLLKLAKEYHGYCLKIDPEISVEDTAFKAHLLKKGFAEQNPGCLDFENVQPKFVYCFDYAGKTEDELMLQFKPDYRNRIRKAGRKGVEVKVMGKEALDDFTAIMKETGERDGFSTRPKSYFASIMDNLGDDCRLYMAYYEGKAIAGTLAIRWGKNVMKYQYGASSNAHRNVYPNYLLQWEMIRWGLESGCRVYDFGGISGDIRNESNPHYGLWRFKHGFNGYMVEFVGEYDYVIQPLVYKAYNTAIKLRSKLHR</sequence>
<dbReference type="GO" id="GO:0071555">
    <property type="term" value="P:cell wall organization"/>
    <property type="evidence" value="ECO:0007669"/>
    <property type="project" value="UniProtKB-KW"/>
</dbReference>
<dbReference type="InterPro" id="IPR016181">
    <property type="entry name" value="Acyl_CoA_acyltransferase"/>
</dbReference>
<evidence type="ECO:0000256" key="1">
    <source>
        <dbReference type="ARBA" id="ARBA00009943"/>
    </source>
</evidence>
<evidence type="ECO:0000313" key="7">
    <source>
        <dbReference type="EMBL" id="HIU68613.1"/>
    </source>
</evidence>
<evidence type="ECO:0000313" key="8">
    <source>
        <dbReference type="Proteomes" id="UP000824125"/>
    </source>
</evidence>
<protein>
    <submittedName>
        <fullName evidence="7">Peptidoglycan bridge formation glycyltransferase FemA/FemB family protein</fullName>
    </submittedName>
</protein>
<keyword evidence="3" id="KW-0133">Cell shape</keyword>
<evidence type="ECO:0000256" key="6">
    <source>
        <dbReference type="ARBA" id="ARBA00023316"/>
    </source>
</evidence>
<evidence type="ECO:0000256" key="5">
    <source>
        <dbReference type="ARBA" id="ARBA00023315"/>
    </source>
</evidence>
<dbReference type="GO" id="GO:0008360">
    <property type="term" value="P:regulation of cell shape"/>
    <property type="evidence" value="ECO:0007669"/>
    <property type="project" value="UniProtKB-KW"/>
</dbReference>
<accession>A0A9D1SN81</accession>
<keyword evidence="2" id="KW-0808">Transferase</keyword>
<dbReference type="Gene3D" id="3.40.630.30">
    <property type="match status" value="2"/>
</dbReference>
<keyword evidence="6" id="KW-0961">Cell wall biogenesis/degradation</keyword>
<keyword evidence="4" id="KW-0573">Peptidoglycan synthesis</keyword>
<comment type="caution">
    <text evidence="7">The sequence shown here is derived from an EMBL/GenBank/DDBJ whole genome shotgun (WGS) entry which is preliminary data.</text>
</comment>
<dbReference type="PROSITE" id="PS51191">
    <property type="entry name" value="FEMABX"/>
    <property type="match status" value="1"/>
</dbReference>
<dbReference type="AlphaFoldDB" id="A0A9D1SN81"/>
<dbReference type="InterPro" id="IPR003447">
    <property type="entry name" value="FEMABX"/>
</dbReference>
<dbReference type="Proteomes" id="UP000824125">
    <property type="component" value="Unassembled WGS sequence"/>
</dbReference>
<dbReference type="GO" id="GO:0009252">
    <property type="term" value="P:peptidoglycan biosynthetic process"/>
    <property type="evidence" value="ECO:0007669"/>
    <property type="project" value="UniProtKB-KW"/>
</dbReference>
<gene>
    <name evidence="7" type="ORF">IAD23_01475</name>
</gene>
<dbReference type="InterPro" id="IPR050644">
    <property type="entry name" value="PG_Glycine_Bridge_Synth"/>
</dbReference>
<proteinExistence type="inferred from homology"/>
<dbReference type="PANTHER" id="PTHR36174:SF1">
    <property type="entry name" value="LIPID II:GLYCINE GLYCYLTRANSFERASE"/>
    <property type="match status" value="1"/>
</dbReference>
<dbReference type="Pfam" id="PF02388">
    <property type="entry name" value="FemAB"/>
    <property type="match status" value="2"/>
</dbReference>
<dbReference type="EMBL" id="DVNM01000007">
    <property type="protein sequence ID" value="HIU68613.1"/>
    <property type="molecule type" value="Genomic_DNA"/>
</dbReference>
<dbReference type="PANTHER" id="PTHR36174">
    <property type="entry name" value="LIPID II:GLYCINE GLYCYLTRANSFERASE"/>
    <property type="match status" value="1"/>
</dbReference>
<name>A0A9D1SN81_9FIRM</name>
<dbReference type="SUPFAM" id="SSF55729">
    <property type="entry name" value="Acyl-CoA N-acyltransferases (Nat)"/>
    <property type="match status" value="2"/>
</dbReference>
<organism evidence="7 8">
    <name type="scientific">Candidatus Scybalenecus merdavium</name>
    <dbReference type="NCBI Taxonomy" id="2840939"/>
    <lineage>
        <taxon>Bacteria</taxon>
        <taxon>Bacillati</taxon>
        <taxon>Bacillota</taxon>
        <taxon>Clostridia</taxon>
        <taxon>Eubacteriales</taxon>
        <taxon>Oscillospiraceae</taxon>
        <taxon>Oscillospiraceae incertae sedis</taxon>
        <taxon>Candidatus Scybalenecus</taxon>
    </lineage>
</organism>
<dbReference type="GO" id="GO:0016755">
    <property type="term" value="F:aminoacyltransferase activity"/>
    <property type="evidence" value="ECO:0007669"/>
    <property type="project" value="InterPro"/>
</dbReference>
<evidence type="ECO:0000256" key="3">
    <source>
        <dbReference type="ARBA" id="ARBA00022960"/>
    </source>
</evidence>
<evidence type="ECO:0000256" key="2">
    <source>
        <dbReference type="ARBA" id="ARBA00022679"/>
    </source>
</evidence>
<reference evidence="7" key="2">
    <citation type="journal article" date="2021" name="PeerJ">
        <title>Extensive microbial diversity within the chicken gut microbiome revealed by metagenomics and culture.</title>
        <authorList>
            <person name="Gilroy R."/>
            <person name="Ravi A."/>
            <person name="Getino M."/>
            <person name="Pursley I."/>
            <person name="Horton D.L."/>
            <person name="Alikhan N.F."/>
            <person name="Baker D."/>
            <person name="Gharbi K."/>
            <person name="Hall N."/>
            <person name="Watson M."/>
            <person name="Adriaenssens E.M."/>
            <person name="Foster-Nyarko E."/>
            <person name="Jarju S."/>
            <person name="Secka A."/>
            <person name="Antonio M."/>
            <person name="Oren A."/>
            <person name="Chaudhuri R.R."/>
            <person name="La Ragione R."/>
            <person name="Hildebrand F."/>
            <person name="Pallen M.J."/>
        </authorList>
    </citation>
    <scope>NUCLEOTIDE SEQUENCE</scope>
    <source>
        <strain evidence="7">CHK176-6737</strain>
    </source>
</reference>
<keyword evidence="5" id="KW-0012">Acyltransferase</keyword>
<reference evidence="7" key="1">
    <citation type="submission" date="2020-10" db="EMBL/GenBank/DDBJ databases">
        <authorList>
            <person name="Gilroy R."/>
        </authorList>
    </citation>
    <scope>NUCLEOTIDE SEQUENCE</scope>
    <source>
        <strain evidence="7">CHK176-6737</strain>
    </source>
</reference>
<evidence type="ECO:0000256" key="4">
    <source>
        <dbReference type="ARBA" id="ARBA00022984"/>
    </source>
</evidence>
<comment type="similarity">
    <text evidence="1">Belongs to the FemABX family.</text>
</comment>